<protein>
    <submittedName>
        <fullName evidence="1">Uncharacterized protein</fullName>
    </submittedName>
</protein>
<comment type="caution">
    <text evidence="1">The sequence shown here is derived from an EMBL/GenBank/DDBJ whole genome shotgun (WGS) entry which is preliminary data.</text>
</comment>
<gene>
    <name evidence="1" type="ORF">FHL15_006166</name>
</gene>
<evidence type="ECO:0000313" key="2">
    <source>
        <dbReference type="Proteomes" id="UP000319160"/>
    </source>
</evidence>
<dbReference type="EMBL" id="VFLP01000032">
    <property type="protein sequence ID" value="TRX93028.1"/>
    <property type="molecule type" value="Genomic_DNA"/>
</dbReference>
<name>A0A553HYK5_9PEZI</name>
<reference evidence="2" key="1">
    <citation type="submission" date="2019-06" db="EMBL/GenBank/DDBJ databases">
        <title>Draft genome sequence of the griseofulvin-producing fungus Xylaria cubensis strain G536.</title>
        <authorList>
            <person name="Mead M.E."/>
            <person name="Raja H.A."/>
            <person name="Steenwyk J.L."/>
            <person name="Knowles S.L."/>
            <person name="Oberlies N.H."/>
            <person name="Rokas A."/>
        </authorList>
    </citation>
    <scope>NUCLEOTIDE SEQUENCE [LARGE SCALE GENOMIC DNA]</scope>
    <source>
        <strain evidence="2">G536</strain>
    </source>
</reference>
<dbReference type="Proteomes" id="UP000319160">
    <property type="component" value="Unassembled WGS sequence"/>
</dbReference>
<evidence type="ECO:0000313" key="1">
    <source>
        <dbReference type="EMBL" id="TRX93028.1"/>
    </source>
</evidence>
<proteinExistence type="predicted"/>
<keyword evidence="2" id="KW-1185">Reference proteome</keyword>
<accession>A0A553HYK5</accession>
<sequence length="162" mass="17885">MPTSIVIVTPLPADASEQAVISSLHNHDIYIQTTCPQLVSRRLVSGTPGLDLPCAYEIVDTRAFGEMKFGLTLTNVEEGIDALVEGKTPTGSIKVLSEWRVRAGKLEEVVEIESNLITKMIVKKNVEKGHPEFHQYAIRDSFYISPSPTCPHYPGIPQEIIL</sequence>
<dbReference type="AlphaFoldDB" id="A0A553HYK5"/>
<dbReference type="OrthoDB" id="3905686at2759"/>
<organism evidence="1 2">
    <name type="scientific">Xylaria flabelliformis</name>
    <dbReference type="NCBI Taxonomy" id="2512241"/>
    <lineage>
        <taxon>Eukaryota</taxon>
        <taxon>Fungi</taxon>
        <taxon>Dikarya</taxon>
        <taxon>Ascomycota</taxon>
        <taxon>Pezizomycotina</taxon>
        <taxon>Sordariomycetes</taxon>
        <taxon>Xylariomycetidae</taxon>
        <taxon>Xylariales</taxon>
        <taxon>Xylariaceae</taxon>
        <taxon>Xylaria</taxon>
    </lineage>
</organism>